<dbReference type="AlphaFoldDB" id="A0A1Y2G5W1"/>
<feature type="chain" id="PRO_5012146819" description="Macrofage activating glycoprotein" evidence="2">
    <location>
        <begin position="21"/>
        <end position="397"/>
    </location>
</feature>
<name>A0A1Y2G5W1_9BASI</name>
<gene>
    <name evidence="3" type="ORF">BCR35DRAFT_7233</name>
</gene>
<reference evidence="3 4" key="1">
    <citation type="submission" date="2016-07" db="EMBL/GenBank/DDBJ databases">
        <title>Pervasive Adenine N6-methylation of Active Genes in Fungi.</title>
        <authorList>
            <consortium name="DOE Joint Genome Institute"/>
            <person name="Mondo S.J."/>
            <person name="Dannebaum R.O."/>
            <person name="Kuo R.C."/>
            <person name="Labutti K."/>
            <person name="Haridas S."/>
            <person name="Kuo A."/>
            <person name="Salamov A."/>
            <person name="Ahrendt S.R."/>
            <person name="Lipzen A."/>
            <person name="Sullivan W."/>
            <person name="Andreopoulos W.B."/>
            <person name="Clum A."/>
            <person name="Lindquist E."/>
            <person name="Daum C."/>
            <person name="Ramamoorthy G.K."/>
            <person name="Gryganskyi A."/>
            <person name="Culley D."/>
            <person name="Magnuson J.K."/>
            <person name="James T.Y."/>
            <person name="O'Malley M.A."/>
            <person name="Stajich J.E."/>
            <person name="Spatafora J.W."/>
            <person name="Visel A."/>
            <person name="Grigoriev I.V."/>
        </authorList>
    </citation>
    <scope>NUCLEOTIDE SEQUENCE [LARGE SCALE GENOMIC DNA]</scope>
    <source>
        <strain evidence="3 4">62-1032</strain>
    </source>
</reference>
<sequence>MASTFLSAALLALAATTVSASPSVTITDAPHPTLVARAASETTSPLPLTQYTYAYADIPYKVNPYAVGRGPQSGYNQCNSTTEGPDSQCQTALLNSIDDFCLWGAPGTTPNQTIGDVEAAVVAYCTKSGHGARILPAGAITGLQVLKTSAYTQWTGYINQTALNLQEDDSGGELDPHGADELGNPLGGLVYSSGLPTGDNVTEAQVFSWNNFIGSGVFCFKVCDPSVTDKNYCQNIYDLIGCSYNMPAAYEDNVFLECDSDLQDEVGTYTSDGQTYTWSQPTSLPATSTLPWTPRVPSSSNCVTYQSAALFPASDLGYQSSAAATAAAASTTASGASAAATASGSASSRSGSASTSATKTGSSTAASSTSSSTSGASSLFVSGGAFAVVLGTFAAML</sequence>
<dbReference type="OrthoDB" id="2564904at2759"/>
<dbReference type="EMBL" id="MCGR01000001">
    <property type="protein sequence ID" value="ORY92737.1"/>
    <property type="molecule type" value="Genomic_DNA"/>
</dbReference>
<dbReference type="InParanoid" id="A0A1Y2G5W1"/>
<keyword evidence="4" id="KW-1185">Reference proteome</keyword>
<organism evidence="3 4">
    <name type="scientific">Leucosporidium creatinivorum</name>
    <dbReference type="NCBI Taxonomy" id="106004"/>
    <lineage>
        <taxon>Eukaryota</taxon>
        <taxon>Fungi</taxon>
        <taxon>Dikarya</taxon>
        <taxon>Basidiomycota</taxon>
        <taxon>Pucciniomycotina</taxon>
        <taxon>Microbotryomycetes</taxon>
        <taxon>Leucosporidiales</taxon>
        <taxon>Leucosporidium</taxon>
    </lineage>
</organism>
<keyword evidence="2" id="KW-0732">Signal</keyword>
<comment type="caution">
    <text evidence="3">The sequence shown here is derived from an EMBL/GenBank/DDBJ whole genome shotgun (WGS) entry which is preliminary data.</text>
</comment>
<evidence type="ECO:0000313" key="3">
    <source>
        <dbReference type="EMBL" id="ORY92737.1"/>
    </source>
</evidence>
<evidence type="ECO:0000256" key="1">
    <source>
        <dbReference type="SAM" id="MobiDB-lite"/>
    </source>
</evidence>
<proteinExistence type="predicted"/>
<dbReference type="STRING" id="106004.A0A1Y2G5W1"/>
<dbReference type="Proteomes" id="UP000193467">
    <property type="component" value="Unassembled WGS sequence"/>
</dbReference>
<feature type="region of interest" description="Disordered" evidence="1">
    <location>
        <begin position="342"/>
        <end position="375"/>
    </location>
</feature>
<feature type="signal peptide" evidence="2">
    <location>
        <begin position="1"/>
        <end position="20"/>
    </location>
</feature>
<accession>A0A1Y2G5W1</accession>
<protein>
    <recommendedName>
        <fullName evidence="5">Macrofage activating glycoprotein</fullName>
    </recommendedName>
</protein>
<evidence type="ECO:0000256" key="2">
    <source>
        <dbReference type="SAM" id="SignalP"/>
    </source>
</evidence>
<evidence type="ECO:0008006" key="5">
    <source>
        <dbReference type="Google" id="ProtNLM"/>
    </source>
</evidence>
<evidence type="ECO:0000313" key="4">
    <source>
        <dbReference type="Proteomes" id="UP000193467"/>
    </source>
</evidence>